<evidence type="ECO:0000313" key="1">
    <source>
        <dbReference type="EMBL" id="JAA71272.1"/>
    </source>
</evidence>
<dbReference type="EMBL" id="GADI01002536">
    <property type="protein sequence ID" value="JAA71272.1"/>
    <property type="molecule type" value="mRNA"/>
</dbReference>
<reference evidence="1" key="1">
    <citation type="submission" date="2012-12" db="EMBL/GenBank/DDBJ databases">
        <title>Identification and characterization of a phenylalanine ammonia-lyase gene family in Isatis indigotica Fort.</title>
        <authorList>
            <person name="Liu Q."/>
            <person name="Chen J."/>
            <person name="Zhou X."/>
            <person name="Di P."/>
            <person name="Xiao Y."/>
            <person name="Xuan H."/>
            <person name="Zhang L."/>
            <person name="Chen W."/>
        </authorList>
    </citation>
    <scope>NUCLEOTIDE SEQUENCE</scope>
    <source>
        <tissue evidence="1">Salivary gland</tissue>
    </source>
</reference>
<organism evidence="1">
    <name type="scientific">Ixodes ricinus</name>
    <name type="common">Common tick</name>
    <name type="synonym">Acarus ricinus</name>
    <dbReference type="NCBI Taxonomy" id="34613"/>
    <lineage>
        <taxon>Eukaryota</taxon>
        <taxon>Metazoa</taxon>
        <taxon>Ecdysozoa</taxon>
        <taxon>Arthropoda</taxon>
        <taxon>Chelicerata</taxon>
        <taxon>Arachnida</taxon>
        <taxon>Acari</taxon>
        <taxon>Parasitiformes</taxon>
        <taxon>Ixodida</taxon>
        <taxon>Ixodoidea</taxon>
        <taxon>Ixodidae</taxon>
        <taxon>Ixodinae</taxon>
        <taxon>Ixodes</taxon>
    </lineage>
</organism>
<dbReference type="AlphaFoldDB" id="A0A0K8RJI8"/>
<accession>A0A0K8RJI8</accession>
<protein>
    <submittedName>
        <fullName evidence="1">Putative secreted protein</fullName>
    </submittedName>
</protein>
<name>A0A0K8RJI8_IXORI</name>
<sequence>MTICISNSWMRIFIVVNNNTIFNVTSLSSLLKYCHYNWSENETLVSSVVRNAFCLPGTRSFYKERRSAAVIFCIDGTGTELVSFLLKKTAFLYLVG</sequence>
<proteinExistence type="evidence at transcript level"/>